<feature type="compositionally biased region" description="Basic and acidic residues" evidence="3">
    <location>
        <begin position="377"/>
        <end position="395"/>
    </location>
</feature>
<dbReference type="GO" id="GO:0003729">
    <property type="term" value="F:mRNA binding"/>
    <property type="evidence" value="ECO:0007669"/>
    <property type="project" value="TreeGrafter"/>
</dbReference>
<dbReference type="PROSITE" id="PS50102">
    <property type="entry name" value="RRM"/>
    <property type="match status" value="2"/>
</dbReference>
<reference evidence="5 6" key="1">
    <citation type="submission" date="2019-03" db="EMBL/GenBank/DDBJ databases">
        <title>Single cell metagenomics reveals metabolic interactions within the superorganism composed of flagellate Streblomastix strix and complex community of Bacteroidetes bacteria on its surface.</title>
        <authorList>
            <person name="Treitli S.C."/>
            <person name="Kolisko M."/>
            <person name="Husnik F."/>
            <person name="Keeling P."/>
            <person name="Hampl V."/>
        </authorList>
    </citation>
    <scope>NUCLEOTIDE SEQUENCE [LARGE SCALE GENOMIC DNA]</scope>
    <source>
        <strain evidence="5">ST1C</strain>
    </source>
</reference>
<evidence type="ECO:0000256" key="2">
    <source>
        <dbReference type="PROSITE-ProRule" id="PRU00176"/>
    </source>
</evidence>
<name>A0A5J4V2R8_9EUKA</name>
<dbReference type="PANTHER" id="PTHR23003">
    <property type="entry name" value="RNA RECOGNITION MOTIF RRM DOMAIN CONTAINING PROTEIN"/>
    <property type="match status" value="1"/>
</dbReference>
<feature type="non-terminal residue" evidence="5">
    <location>
        <position position="792"/>
    </location>
</feature>
<dbReference type="GO" id="GO:1990904">
    <property type="term" value="C:ribonucleoprotein complex"/>
    <property type="evidence" value="ECO:0007669"/>
    <property type="project" value="TreeGrafter"/>
</dbReference>
<dbReference type="SUPFAM" id="SSF54928">
    <property type="entry name" value="RNA-binding domain, RBD"/>
    <property type="match status" value="4"/>
</dbReference>
<feature type="region of interest" description="Disordered" evidence="3">
    <location>
        <begin position="1"/>
        <end position="39"/>
    </location>
</feature>
<feature type="region of interest" description="Disordered" evidence="3">
    <location>
        <begin position="532"/>
        <end position="555"/>
    </location>
</feature>
<dbReference type="AlphaFoldDB" id="A0A5J4V2R8"/>
<gene>
    <name evidence="5" type="ORF">EZS28_027444</name>
</gene>
<feature type="compositionally biased region" description="Pro residues" evidence="3">
    <location>
        <begin position="162"/>
        <end position="184"/>
    </location>
</feature>
<sequence length="792" mass="92456">AQNKQRISPPAQQKPAQLQSQQVSEPQLLKPRISPPPNPNYTIVHFSGIPEQSLYEEVKNLAHKFGEVKDGSFQYHEQDDSSEGFAIVDYQTHQVAESAVNSSDEKRLLRGVIVSVQWEPVTQMKKISVTPPCKPKLQPNQLVYIPKKQSPLPNETNTRQYSPPPKPKQYSPPPKPKQYSPPPNTNDKRVHFAGIPVESSEPEVKAFARQFGFYTSFFYKTYDDGRTGFANVEYQTPELAQAAVSSNRLNMLNGKPIHIYWSDHQIDDQKKQNIQDIQEQVDDNDYFESGRNAVLFQGFGISQKRSEMMTYVKRFGPIQKFLSPHMPQTQQQIRDQGFQTALVEYINKEDMERALESSGSDFEGFKLNIYQSTYRGDQNDNKPKAKHPKVDDQKSISKYRKPKPKMIEDVKNNLRLKSQELEQFEGEDEQERQQQKEENSKKQEQRKHIERLDFEGISPIIEFRWLDDSVDEKILRGKIEEYCDENEENIGEIVDLKISQVGVYKSAHIEFESPENATLIFNARKEKKIKFDGELDNDNDSDDDDDDEDDNSDDDDKAILVCYQEPFLKKSEIEKLQKLKKQQKSKYENDREKLLQDIELLKKFLIDIQKEIEADIDPDSKQLIEGIQVRKLRRGTKRWQLEEIFRQYNPIKFIIHFDKMDPRYDFAFIQIQNPDESITAAAENNQTEFCGHIIDVQLKYRFMPSEKFKKWSDDEKNKKPKYLYVFFTNFENDFTLEQFLELLENNHIEAQGGLVTLEVDDPSSCLAVAYILEQKQVDKTIRKVDKSKYGER</sequence>
<dbReference type="Gene3D" id="3.30.70.330">
    <property type="match status" value="3"/>
</dbReference>
<dbReference type="GO" id="GO:0005737">
    <property type="term" value="C:cytoplasm"/>
    <property type="evidence" value="ECO:0007669"/>
    <property type="project" value="TreeGrafter"/>
</dbReference>
<dbReference type="InterPro" id="IPR012677">
    <property type="entry name" value="Nucleotide-bd_a/b_plait_sf"/>
</dbReference>
<feature type="region of interest" description="Disordered" evidence="3">
    <location>
        <begin position="374"/>
        <end position="447"/>
    </location>
</feature>
<feature type="compositionally biased region" description="Acidic residues" evidence="3">
    <location>
        <begin position="534"/>
        <end position="555"/>
    </location>
</feature>
<feature type="non-terminal residue" evidence="5">
    <location>
        <position position="1"/>
    </location>
</feature>
<evidence type="ECO:0000256" key="1">
    <source>
        <dbReference type="ARBA" id="ARBA00022884"/>
    </source>
</evidence>
<feature type="compositionally biased region" description="Low complexity" evidence="3">
    <location>
        <begin position="8"/>
        <end position="22"/>
    </location>
</feature>
<dbReference type="InterPro" id="IPR035979">
    <property type="entry name" value="RBD_domain_sf"/>
</dbReference>
<dbReference type="PANTHER" id="PTHR23003:SF3">
    <property type="entry name" value="FI21236P1-RELATED"/>
    <property type="match status" value="1"/>
</dbReference>
<dbReference type="Pfam" id="PF00076">
    <property type="entry name" value="RRM_1"/>
    <property type="match status" value="1"/>
</dbReference>
<protein>
    <recommendedName>
        <fullName evidence="4">RRM domain-containing protein</fullName>
    </recommendedName>
</protein>
<dbReference type="OrthoDB" id="1099063at2759"/>
<dbReference type="GO" id="GO:0005634">
    <property type="term" value="C:nucleus"/>
    <property type="evidence" value="ECO:0007669"/>
    <property type="project" value="TreeGrafter"/>
</dbReference>
<keyword evidence="1 2" id="KW-0694">RNA-binding</keyword>
<feature type="domain" description="RRM" evidence="4">
    <location>
        <begin position="42"/>
        <end position="121"/>
    </location>
</feature>
<evidence type="ECO:0000259" key="4">
    <source>
        <dbReference type="PROSITE" id="PS50102"/>
    </source>
</evidence>
<accession>A0A5J4V2R8</accession>
<dbReference type="SMART" id="SM00360">
    <property type="entry name" value="RRM"/>
    <property type="match status" value="4"/>
</dbReference>
<dbReference type="CDD" id="cd00590">
    <property type="entry name" value="RRM_SF"/>
    <property type="match status" value="1"/>
</dbReference>
<feature type="compositionally biased region" description="Basic and acidic residues" evidence="3">
    <location>
        <begin position="431"/>
        <end position="447"/>
    </location>
</feature>
<feature type="compositionally biased region" description="Basic and acidic residues" evidence="3">
    <location>
        <begin position="405"/>
        <end position="420"/>
    </location>
</feature>
<organism evidence="5 6">
    <name type="scientific">Streblomastix strix</name>
    <dbReference type="NCBI Taxonomy" id="222440"/>
    <lineage>
        <taxon>Eukaryota</taxon>
        <taxon>Metamonada</taxon>
        <taxon>Preaxostyla</taxon>
        <taxon>Oxymonadida</taxon>
        <taxon>Streblomastigidae</taxon>
        <taxon>Streblomastix</taxon>
    </lineage>
</organism>
<feature type="region of interest" description="Disordered" evidence="3">
    <location>
        <begin position="144"/>
        <end position="190"/>
    </location>
</feature>
<dbReference type="Proteomes" id="UP000324800">
    <property type="component" value="Unassembled WGS sequence"/>
</dbReference>
<proteinExistence type="predicted"/>
<feature type="domain" description="RRM" evidence="4">
    <location>
        <begin position="188"/>
        <end position="264"/>
    </location>
</feature>
<evidence type="ECO:0000256" key="3">
    <source>
        <dbReference type="SAM" id="MobiDB-lite"/>
    </source>
</evidence>
<evidence type="ECO:0000313" key="5">
    <source>
        <dbReference type="EMBL" id="KAA6377029.1"/>
    </source>
</evidence>
<dbReference type="InterPro" id="IPR000504">
    <property type="entry name" value="RRM_dom"/>
</dbReference>
<comment type="caution">
    <text evidence="5">The sequence shown here is derived from an EMBL/GenBank/DDBJ whole genome shotgun (WGS) entry which is preliminary data.</text>
</comment>
<dbReference type="InterPro" id="IPR050374">
    <property type="entry name" value="RRT5_SRSF_SR"/>
</dbReference>
<dbReference type="EMBL" id="SNRW01010095">
    <property type="protein sequence ID" value="KAA6377029.1"/>
    <property type="molecule type" value="Genomic_DNA"/>
</dbReference>
<evidence type="ECO:0000313" key="6">
    <source>
        <dbReference type="Proteomes" id="UP000324800"/>
    </source>
</evidence>